<accession>A0A540LR08</accession>
<dbReference type="STRING" id="106549.A0A540LR08"/>
<evidence type="ECO:0000313" key="3">
    <source>
        <dbReference type="EMBL" id="TQD88930.1"/>
    </source>
</evidence>
<feature type="region of interest" description="Disordered" evidence="1">
    <location>
        <begin position="130"/>
        <end position="157"/>
    </location>
</feature>
<evidence type="ECO:0000313" key="4">
    <source>
        <dbReference type="Proteomes" id="UP000315295"/>
    </source>
</evidence>
<dbReference type="Pfam" id="PF18117">
    <property type="entry name" value="EDS1_EP"/>
    <property type="match status" value="1"/>
</dbReference>
<keyword evidence="4" id="KW-1185">Reference proteome</keyword>
<comment type="caution">
    <text evidence="3">The sequence shown here is derived from an EMBL/GenBank/DDBJ whole genome shotgun (WGS) entry which is preliminary data.</text>
</comment>
<dbReference type="AlphaFoldDB" id="A0A540LR08"/>
<sequence>MGSCEHNAGYYDAFKLQKHRKDFDANVTRLVLAGIWDEITDMLKKYDLPDEIEAISDWVELGTEYRHLAEPLEIANFYRHAKGEDTGVYMERGRPKRYKYTQRWLEHEKNCQYPRRILLLGRVGGVAQSFWQRPGPPGSEQGEKESVEPSGTSRKMD</sequence>
<name>A0A540LR08_MALBA</name>
<gene>
    <name evidence="3" type="ORF">C1H46_025522</name>
</gene>
<dbReference type="InterPro" id="IPR041266">
    <property type="entry name" value="EDS1_EP"/>
</dbReference>
<evidence type="ECO:0000259" key="2">
    <source>
        <dbReference type="Pfam" id="PF18117"/>
    </source>
</evidence>
<dbReference type="PANTHER" id="PTHR47090">
    <property type="entry name" value="PROTEIN EDS1-RELATED"/>
    <property type="match status" value="1"/>
</dbReference>
<dbReference type="EMBL" id="VIEB01000495">
    <property type="protein sequence ID" value="TQD88930.1"/>
    <property type="molecule type" value="Genomic_DNA"/>
</dbReference>
<reference evidence="3 4" key="1">
    <citation type="journal article" date="2019" name="G3 (Bethesda)">
        <title>Sequencing of a Wild Apple (Malus baccata) Genome Unravels the Differences Between Cultivated and Wild Apple Species Regarding Disease Resistance and Cold Tolerance.</title>
        <authorList>
            <person name="Chen X."/>
        </authorList>
    </citation>
    <scope>NUCLEOTIDE SEQUENCE [LARGE SCALE GENOMIC DNA]</scope>
    <source>
        <strain evidence="4">cv. Shandingzi</strain>
        <tissue evidence="3">Leaves</tissue>
    </source>
</reference>
<feature type="domain" description="EDS1 EP" evidence="2">
    <location>
        <begin position="4"/>
        <end position="110"/>
    </location>
</feature>
<proteinExistence type="predicted"/>
<dbReference type="PANTHER" id="PTHR47090:SF2">
    <property type="entry name" value="PROTEIN EDS1-RELATED"/>
    <property type="match status" value="1"/>
</dbReference>
<organism evidence="3 4">
    <name type="scientific">Malus baccata</name>
    <name type="common">Siberian crab apple</name>
    <name type="synonym">Pyrus baccata</name>
    <dbReference type="NCBI Taxonomy" id="106549"/>
    <lineage>
        <taxon>Eukaryota</taxon>
        <taxon>Viridiplantae</taxon>
        <taxon>Streptophyta</taxon>
        <taxon>Embryophyta</taxon>
        <taxon>Tracheophyta</taxon>
        <taxon>Spermatophyta</taxon>
        <taxon>Magnoliopsida</taxon>
        <taxon>eudicotyledons</taxon>
        <taxon>Gunneridae</taxon>
        <taxon>Pentapetalae</taxon>
        <taxon>rosids</taxon>
        <taxon>fabids</taxon>
        <taxon>Rosales</taxon>
        <taxon>Rosaceae</taxon>
        <taxon>Amygdaloideae</taxon>
        <taxon>Maleae</taxon>
        <taxon>Malus</taxon>
    </lineage>
</organism>
<dbReference type="InterPro" id="IPR044214">
    <property type="entry name" value="EDS1-like"/>
</dbReference>
<dbReference type="Proteomes" id="UP000315295">
    <property type="component" value="Unassembled WGS sequence"/>
</dbReference>
<dbReference type="GO" id="GO:0006952">
    <property type="term" value="P:defense response"/>
    <property type="evidence" value="ECO:0007669"/>
    <property type="project" value="InterPro"/>
</dbReference>
<evidence type="ECO:0000256" key="1">
    <source>
        <dbReference type="SAM" id="MobiDB-lite"/>
    </source>
</evidence>
<protein>
    <recommendedName>
        <fullName evidence="2">EDS1 EP domain-containing protein</fullName>
    </recommendedName>
</protein>